<dbReference type="STRING" id="349307.Mthe_0074"/>
<keyword evidence="1" id="KW-0812">Transmembrane</keyword>
<name>A0B5A2_METTP</name>
<feature type="transmembrane region" description="Helical" evidence="1">
    <location>
        <begin position="33"/>
        <end position="57"/>
    </location>
</feature>
<dbReference type="EMBL" id="CP000477">
    <property type="protein sequence ID" value="ABK13876.1"/>
    <property type="molecule type" value="Genomic_DNA"/>
</dbReference>
<dbReference type="HOGENOM" id="CLU_996102_0_0_2"/>
<dbReference type="OrthoDB" id="148373at2157"/>
<evidence type="ECO:0000313" key="3">
    <source>
        <dbReference type="Proteomes" id="UP000000674"/>
    </source>
</evidence>
<sequence length="279" mass="31345">MTKRSEGVTYDFLLDLKRLTDAYRGFETRVSALEALAIAIAIYIIFIPLGLVAYFRFYWSGTLLEHAPVVVSFIFGVILSHIIRRRRRTSVFDLFEEELSEKLKAAYDNRFHDSIVMRSLAQDLGHILSGISGRDIIDTSRLYKRVLLVFVMLALAVVVSTSISEEITPANLGVVGEIKDLAEDLLSPKQPVSEIRDNVSIYGKPSLAVLSETRLELELYPGSGVGSRAKPTETSERLFREGPPGQGVAVPSEVYIESLPPKHREIIRRYFTLLNEVRS</sequence>
<evidence type="ECO:0000313" key="2">
    <source>
        <dbReference type="EMBL" id="ABK13876.1"/>
    </source>
</evidence>
<gene>
    <name evidence="2" type="ordered locus">Mthe_0074</name>
</gene>
<keyword evidence="1" id="KW-1133">Transmembrane helix</keyword>
<dbReference type="Proteomes" id="UP000000674">
    <property type="component" value="Chromosome"/>
</dbReference>
<keyword evidence="1" id="KW-0472">Membrane</keyword>
<feature type="transmembrane region" description="Helical" evidence="1">
    <location>
        <begin position="63"/>
        <end position="83"/>
    </location>
</feature>
<proteinExistence type="predicted"/>
<reference evidence="2 3" key="1">
    <citation type="submission" date="2006-10" db="EMBL/GenBank/DDBJ databases">
        <title>Complete sequence of Methanosaeta thermophila PT.</title>
        <authorList>
            <consortium name="US DOE Joint Genome Institute"/>
            <person name="Copeland A."/>
            <person name="Lucas S."/>
            <person name="Lapidus A."/>
            <person name="Barry K."/>
            <person name="Detter J.C."/>
            <person name="Glavina del Rio T."/>
            <person name="Hammon N."/>
            <person name="Israni S."/>
            <person name="Pitluck S."/>
            <person name="Chain P."/>
            <person name="Malfatti S."/>
            <person name="Shin M."/>
            <person name="Vergez L."/>
            <person name="Schmutz J."/>
            <person name="Larimer F."/>
            <person name="Land M."/>
            <person name="Hauser L."/>
            <person name="Kyrpides N."/>
            <person name="Kim E."/>
            <person name="Smith K.S."/>
            <person name="Ingram-Smith C."/>
            <person name="Richardson P."/>
        </authorList>
    </citation>
    <scope>NUCLEOTIDE SEQUENCE [LARGE SCALE GENOMIC DNA]</scope>
    <source>
        <strain evidence="3">DSM 6194 / JCM 14653 / NBRC 101360 / PT</strain>
    </source>
</reference>
<feature type="transmembrane region" description="Helical" evidence="1">
    <location>
        <begin position="146"/>
        <end position="163"/>
    </location>
</feature>
<accession>A0B5A2</accession>
<dbReference type="GeneID" id="4463051"/>
<keyword evidence="3" id="KW-1185">Reference proteome</keyword>
<organism evidence="2 3">
    <name type="scientific">Methanothrix thermoacetophila (strain DSM 6194 / JCM 14653 / NBRC 101360 / PT)</name>
    <name type="common">Methanosaeta thermophila</name>
    <dbReference type="NCBI Taxonomy" id="349307"/>
    <lineage>
        <taxon>Archaea</taxon>
        <taxon>Methanobacteriati</taxon>
        <taxon>Methanobacteriota</taxon>
        <taxon>Stenosarchaea group</taxon>
        <taxon>Methanomicrobia</taxon>
        <taxon>Methanotrichales</taxon>
        <taxon>Methanotrichaceae</taxon>
        <taxon>Methanothrix</taxon>
    </lineage>
</organism>
<protein>
    <submittedName>
        <fullName evidence="2">Uncharacterized protein</fullName>
    </submittedName>
</protein>
<dbReference type="RefSeq" id="WP_011695275.1">
    <property type="nucleotide sequence ID" value="NC_008553.1"/>
</dbReference>
<evidence type="ECO:0000256" key="1">
    <source>
        <dbReference type="SAM" id="Phobius"/>
    </source>
</evidence>
<dbReference type="KEGG" id="mtp:Mthe_0074"/>
<dbReference type="AlphaFoldDB" id="A0B5A2"/>